<dbReference type="Proteomes" id="UP000386466">
    <property type="component" value="Unassembled WGS sequence"/>
</dbReference>
<feature type="region of interest" description="Disordered" evidence="7">
    <location>
        <begin position="1107"/>
        <end position="1154"/>
    </location>
</feature>
<protein>
    <recommendedName>
        <fullName evidence="5">Period circadian protein homolog 2</fullName>
    </recommendedName>
    <alternativeName>
        <fullName evidence="6">Circadian clock protein PERIOD 2</fullName>
    </alternativeName>
</protein>
<feature type="region of interest" description="Disordered" evidence="7">
    <location>
        <begin position="212"/>
        <end position="254"/>
    </location>
</feature>
<feature type="compositionally biased region" description="Pro residues" evidence="7">
    <location>
        <begin position="8"/>
        <end position="17"/>
    </location>
</feature>
<dbReference type="GO" id="GO:0043153">
    <property type="term" value="P:entrainment of circadian clock by photoperiod"/>
    <property type="evidence" value="ECO:0007669"/>
    <property type="project" value="TreeGrafter"/>
</dbReference>
<feature type="region of interest" description="Disordered" evidence="7">
    <location>
        <begin position="1"/>
        <end position="76"/>
    </location>
</feature>
<evidence type="ECO:0000256" key="2">
    <source>
        <dbReference type="ARBA" id="ARBA00004496"/>
    </source>
</evidence>
<gene>
    <name evidence="9" type="ORF">LYPA_23C021423</name>
</gene>
<evidence type="ECO:0000313" key="9">
    <source>
        <dbReference type="EMBL" id="VFV29357.1"/>
    </source>
</evidence>
<name>A0A485N9Y7_LYNPA</name>
<dbReference type="CDD" id="cd00130">
    <property type="entry name" value="PAS"/>
    <property type="match status" value="1"/>
</dbReference>
<feature type="compositionally biased region" description="Polar residues" evidence="7">
    <location>
        <begin position="212"/>
        <end position="228"/>
    </location>
</feature>
<feature type="region of interest" description="Disordered" evidence="7">
    <location>
        <begin position="1264"/>
        <end position="1293"/>
    </location>
</feature>
<dbReference type="GO" id="GO:0005737">
    <property type="term" value="C:cytoplasm"/>
    <property type="evidence" value="ECO:0007669"/>
    <property type="project" value="UniProtKB-SubCell"/>
</dbReference>
<dbReference type="GO" id="GO:0005634">
    <property type="term" value="C:nucleus"/>
    <property type="evidence" value="ECO:0007669"/>
    <property type="project" value="UniProtKB-SubCell"/>
</dbReference>
<dbReference type="GO" id="GO:0000976">
    <property type="term" value="F:transcription cis-regulatory region binding"/>
    <property type="evidence" value="ECO:0007669"/>
    <property type="project" value="TreeGrafter"/>
</dbReference>
<evidence type="ECO:0000256" key="1">
    <source>
        <dbReference type="ARBA" id="ARBA00004123"/>
    </source>
</evidence>
<feature type="compositionally biased region" description="Low complexity" evidence="7">
    <location>
        <begin position="1107"/>
        <end position="1140"/>
    </location>
</feature>
<feature type="compositionally biased region" description="Basic residues" evidence="7">
    <location>
        <begin position="802"/>
        <end position="815"/>
    </location>
</feature>
<feature type="region of interest" description="Disordered" evidence="7">
    <location>
        <begin position="482"/>
        <end position="584"/>
    </location>
</feature>
<evidence type="ECO:0000256" key="5">
    <source>
        <dbReference type="ARBA" id="ARBA00039684"/>
    </source>
</evidence>
<keyword evidence="10" id="KW-1185">Reference proteome</keyword>
<dbReference type="SUPFAM" id="SSF55785">
    <property type="entry name" value="PYP-like sensor domain (PAS domain)"/>
    <property type="match status" value="1"/>
</dbReference>
<dbReference type="InterPro" id="IPR013655">
    <property type="entry name" value="PAS_fold_3"/>
</dbReference>
<dbReference type="EMBL" id="CAAGRJ010012693">
    <property type="protein sequence ID" value="VFV29357.1"/>
    <property type="molecule type" value="Genomic_DNA"/>
</dbReference>
<accession>A0A485N9Y7</accession>
<dbReference type="InterPro" id="IPR035965">
    <property type="entry name" value="PAS-like_dom_sf"/>
</dbReference>
<comment type="subcellular location">
    <subcellularLocation>
        <location evidence="2">Cytoplasm</location>
    </subcellularLocation>
    <subcellularLocation>
        <location evidence="1">Nucleus</location>
    </subcellularLocation>
</comment>
<evidence type="ECO:0000259" key="8">
    <source>
        <dbReference type="PROSITE" id="PS50112"/>
    </source>
</evidence>
<dbReference type="Pfam" id="PF12114">
    <property type="entry name" value="Period_C"/>
    <property type="match status" value="1"/>
</dbReference>
<evidence type="ECO:0000256" key="7">
    <source>
        <dbReference type="SAM" id="MobiDB-lite"/>
    </source>
</evidence>
<feature type="region of interest" description="Disordered" evidence="7">
    <location>
        <begin position="1019"/>
        <end position="1061"/>
    </location>
</feature>
<dbReference type="GO" id="GO:0001222">
    <property type="term" value="F:transcription corepressor binding"/>
    <property type="evidence" value="ECO:0007669"/>
    <property type="project" value="TreeGrafter"/>
</dbReference>
<dbReference type="PANTHER" id="PTHR11269:SF9">
    <property type="entry name" value="PERIOD CIRCADIAN PROTEIN HOMOLOG 2"/>
    <property type="match status" value="1"/>
</dbReference>
<feature type="region of interest" description="Disordered" evidence="7">
    <location>
        <begin position="942"/>
        <end position="1005"/>
    </location>
</feature>
<dbReference type="InterPro" id="IPR057310">
    <property type="entry name" value="PER1-3_bHLH"/>
</dbReference>
<feature type="compositionally biased region" description="Low complexity" evidence="7">
    <location>
        <begin position="844"/>
        <end position="855"/>
    </location>
</feature>
<evidence type="ECO:0000313" key="10">
    <source>
        <dbReference type="Proteomes" id="UP000386466"/>
    </source>
</evidence>
<keyword evidence="4" id="KW-0539">Nucleus</keyword>
<sequence>MNTYAEYPPSPPAQEPVEPPRPHEAPLQEDVDMSSGSSGNETNENCPSGRGSRGSKELGALVRPPVAPPGPDAFGLLMAKSEHSTTTSGCSGEQSAKADTHKELIKTLKELRVHLPGDKKAKGKASTLATLKYALRSVKQVKASEEYYQLLLSGESQACGASLPCYTAEDIEGATSEFIVKNARSRGGFGLAACDVLLGSSRELSRLVRLQSAQWPDESQQRRGTGSWQKVPDRGGAQPAQAFPEASPHFQGPGRPAEAPLLPYAFTQDCMEEKSFFCRVRTPHHPPTREMRLWLVLPSTAFPAFPTCSLAAWLPLFALVLSPLPLPVEKPTPRIPPEKRIFTTTHTPNCLFQDVDERAVPLLGYLPQDLIETPLLVRLHPSDRPLMLTIHKKIVQSGGQPFDSSPIRFRARNGEYVTLDTSWSSFINPWSRKISFIIGRHRVRVGPLNEDVFSAPSCVEEKGLHPGDQELTEQIHRLLLQPVPHSGSSGYGSLGSNGSHEPLMSQTSSSDSNGHKHSRRRRTVSPRPPCPSLSGVKSKSPYPGDSGEQKEKPATETQSSSCAQMKAVPVEKDSSGASLPLGGFPEELGGKSPPAGSYQQISCLDGVIRYLESCSEAATLKRKCEFPANMATQKAGDKRKAVAGLGPHGTETASPSEVNSHAEVSAHLTSLTLPGKAESVASLSSQCSYSSTIVHVGDKKPQPELELVEDVASGPESLDGRPCGLGAEKDPLRTLGLTKEVLAAHTQKEEQSFLLKFKEMRKLHVFQSRCHYYLQEKSKGQLSERTTPGLRNASGIDSSWKKTGKNRKLKSKRAKPRDSSESAGSRGVAPHRPPLVGLNATAWSPSDTSQSSRPSTPFPDSMPAYSLPVFPAPGLMPTPGPVAATPVAPHAGFAVPAVPMDTQHPPFTVPLAPVMALVLPNYSFPTVTPSLPQAFFPGQPNFLPEMIPASQPELPGRTSPPKQPCTCPRAECGPPASRAATPASLPSASGPTGRASPPLFESRGSSPLQLNLLQLEEAPEGSAVAATTAGSSETTAAGPDCKPGTALDRQPKPSPIPHPVHPDHAIFSLFLKREEPTDAPNSDALSTSSGLLDLLLHEDLCSATGSALSGSGASDSLGSSSLGCDTSGSGAGSSDTSHTSKYFGSVESSENNHKAEVKADVEESKHFIKYVLQDPVWLLMANADDSIMMTYQMPSRDAEAKVEDREKMQPLLKSQPKFTEGQTRELQDAHPWLREGRLPPAVDVTCVYCENKEEDNICVPYEEDVPTLGLSGDPDTKEEGSGAPLSHRREEQT</sequence>
<feature type="domain" description="PAS" evidence="8">
    <location>
        <begin position="355"/>
        <end position="398"/>
    </location>
</feature>
<organism evidence="9 10">
    <name type="scientific">Lynx pardinus</name>
    <name type="common">Iberian lynx</name>
    <name type="synonym">Felis pardina</name>
    <dbReference type="NCBI Taxonomy" id="191816"/>
    <lineage>
        <taxon>Eukaryota</taxon>
        <taxon>Metazoa</taxon>
        <taxon>Chordata</taxon>
        <taxon>Craniata</taxon>
        <taxon>Vertebrata</taxon>
        <taxon>Euteleostomi</taxon>
        <taxon>Mammalia</taxon>
        <taxon>Eutheria</taxon>
        <taxon>Laurasiatheria</taxon>
        <taxon>Carnivora</taxon>
        <taxon>Feliformia</taxon>
        <taxon>Felidae</taxon>
        <taxon>Felinae</taxon>
        <taxon>Lynx</taxon>
    </lineage>
</organism>
<dbReference type="Pfam" id="PF23170">
    <property type="entry name" value="bHLH_PER"/>
    <property type="match status" value="1"/>
</dbReference>
<dbReference type="InterPro" id="IPR022728">
    <property type="entry name" value="Period_circadian-like_C"/>
</dbReference>
<feature type="region of interest" description="Disordered" evidence="7">
    <location>
        <begin position="637"/>
        <end position="659"/>
    </location>
</feature>
<dbReference type="Pfam" id="PF08447">
    <property type="entry name" value="PAS_3"/>
    <property type="match status" value="1"/>
</dbReference>
<feature type="compositionally biased region" description="Basic residues" evidence="7">
    <location>
        <begin position="515"/>
        <end position="524"/>
    </location>
</feature>
<proteinExistence type="predicted"/>
<feature type="compositionally biased region" description="Low complexity" evidence="7">
    <location>
        <begin position="1020"/>
        <end position="1038"/>
    </location>
</feature>
<dbReference type="GO" id="GO:0032922">
    <property type="term" value="P:circadian regulation of gene expression"/>
    <property type="evidence" value="ECO:0007669"/>
    <property type="project" value="TreeGrafter"/>
</dbReference>
<reference evidence="9 10" key="1">
    <citation type="submission" date="2019-01" db="EMBL/GenBank/DDBJ databases">
        <authorList>
            <person name="Alioto T."/>
            <person name="Alioto T."/>
        </authorList>
    </citation>
    <scope>NUCLEOTIDE SEQUENCE [LARGE SCALE GENOMIC DNA]</scope>
</reference>
<evidence type="ECO:0000256" key="3">
    <source>
        <dbReference type="ARBA" id="ARBA00022490"/>
    </source>
</evidence>
<evidence type="ECO:0000256" key="6">
    <source>
        <dbReference type="ARBA" id="ARBA00042893"/>
    </source>
</evidence>
<feature type="region of interest" description="Disordered" evidence="7">
    <location>
        <begin position="777"/>
        <end position="860"/>
    </location>
</feature>
<evidence type="ECO:0000256" key="4">
    <source>
        <dbReference type="ARBA" id="ARBA00023242"/>
    </source>
</evidence>
<dbReference type="InterPro" id="IPR000014">
    <property type="entry name" value="PAS"/>
</dbReference>
<dbReference type="GO" id="GO:0000122">
    <property type="term" value="P:negative regulation of transcription by RNA polymerase II"/>
    <property type="evidence" value="ECO:0007669"/>
    <property type="project" value="TreeGrafter"/>
</dbReference>
<dbReference type="PROSITE" id="PS50112">
    <property type="entry name" value="PAS"/>
    <property type="match status" value="1"/>
</dbReference>
<keyword evidence="3" id="KW-0963">Cytoplasm</keyword>
<dbReference type="PANTHER" id="PTHR11269">
    <property type="entry name" value="PERIOD CIRCADIAN PROTEIN"/>
    <property type="match status" value="1"/>
</dbReference>
<dbReference type="Gene3D" id="3.30.450.20">
    <property type="entry name" value="PAS domain"/>
    <property type="match status" value="1"/>
</dbReference>
<dbReference type="InterPro" id="IPR050760">
    <property type="entry name" value="Period_circadian_regulator"/>
</dbReference>